<accession>A0A0K8J4L9</accession>
<evidence type="ECO:0000313" key="1">
    <source>
        <dbReference type="EMBL" id="CUH92304.1"/>
    </source>
</evidence>
<evidence type="ECO:0008006" key="3">
    <source>
        <dbReference type="Google" id="ProtNLM"/>
    </source>
</evidence>
<evidence type="ECO:0000313" key="2">
    <source>
        <dbReference type="Proteomes" id="UP000196053"/>
    </source>
</evidence>
<organism evidence="1 2">
    <name type="scientific">Herbinix luporum</name>
    <dbReference type="NCBI Taxonomy" id="1679721"/>
    <lineage>
        <taxon>Bacteria</taxon>
        <taxon>Bacillati</taxon>
        <taxon>Bacillota</taxon>
        <taxon>Clostridia</taxon>
        <taxon>Lachnospirales</taxon>
        <taxon>Lachnospiraceae</taxon>
        <taxon>Herbinix</taxon>
    </lineage>
</organism>
<proteinExistence type="predicted"/>
<dbReference type="KEGG" id="hsd:SD1D_0756"/>
<dbReference type="RefSeq" id="WP_058257680.1">
    <property type="nucleotide sequence ID" value="NZ_LN879430.1"/>
</dbReference>
<reference evidence="2" key="1">
    <citation type="submission" date="2015-09" db="EMBL/GenBank/DDBJ databases">
        <authorList>
            <person name="Wibberg D."/>
        </authorList>
    </citation>
    <scope>NUCLEOTIDE SEQUENCE [LARGE SCALE GENOMIC DNA]</scope>
    <source>
        <strain evidence="2">SD1D</strain>
    </source>
</reference>
<keyword evidence="2" id="KW-1185">Reference proteome</keyword>
<sequence length="372" mass="44157">MDNRNRLSNKLIYVQLLFSLTPKEYGGVANSEVKEMIQDLYNWIKNSTDEELSKKENEVNEFLDSIINKYKDKFENIKDIDTIANEFNSFFKCNKNVYSKGVEYGWLIETFNHLKLPYPNYLPYQTKIGLGIHAGKISVEEEFLLKDAFYLLVKAEDTFDKMHRYANFVKGNENNKENQYILRALTNANQTVATYSRLSIISFYSFFEAFINSIGYDYYCRNIDRLTKIQKNNLLGRKDDKPNDFLSIEEKIERLQQIIREDKTVVLRINKKKRTSNDYRFFFGEMKKLRNSSVHFSPDKESIWRKPDDWIEKAHKTSILTLQISREIWKAIFPTKNLPEYLNELKFELNYNLAKQRLQDVGKVENKEIISD</sequence>
<dbReference type="OrthoDB" id="396512at2"/>
<protein>
    <recommendedName>
        <fullName evidence="3">Apea-like HEPN domain-containing protein</fullName>
    </recommendedName>
</protein>
<name>A0A0K8J4L9_9FIRM</name>
<gene>
    <name evidence="1" type="ORF">SD1D_0756</name>
</gene>
<dbReference type="AlphaFoldDB" id="A0A0K8J4L9"/>
<dbReference type="EMBL" id="LN879430">
    <property type="protein sequence ID" value="CUH92304.1"/>
    <property type="molecule type" value="Genomic_DNA"/>
</dbReference>
<dbReference type="Proteomes" id="UP000196053">
    <property type="component" value="Chromosome I"/>
</dbReference>